<keyword evidence="2" id="KW-1185">Reference proteome</keyword>
<sequence length="587" mass="67431">MFDELFRRHSIIDRLDQKSLYEEECRRLIGIVEHLTEQRKETIEVIRTTNTFISDLILSLQSHNPQKKTLTSNPNGAENDQSGLLDTISKQINEMQKVIDDNQESVEGEEFVEVDINGDERESSSSRQNLSNSNDELVQKYNDEGLKTELVILQSQINRLKVEQTKITDLLEDHKHCKSSSSLNKSSGGDYRRRSPAQIQIEDVDCDGNDDGEENSSSSRGSFGTKLRRSTYLENETYTDLLKRQDREINKLRQKCKEYEETIKTSKSSRRSDDCSIEVHNTSKNKEGNSSFKCDIKKLQKTLQNFTSITNTNTEVSQEQANSLLELYQLDTIRSDPKISKKRLSCALEAQIVKRLIEQLDGYFSINDSTDNAGDYDEDNLELDIVFTTDKLTTLMTKFVQRRSNCDELAKQIPKRIKKVVYEMMSKHAFSLNSKTFDDSKVRSFDNTNHPFIASLVQQLVNFMDQYRTIRHSEGSINVQSEAEKLIREFISVMWFRTKTLDPAPQMHYYPKGSGVDAMYMKEDITNVRDTGKGVMINGGDKGAVNNVINGWDKQENFSVEICYFPAIFDEQTNTVYSKAQVLTRKS</sequence>
<comment type="caution">
    <text evidence="1">The sequence shown here is derived from an EMBL/GenBank/DDBJ whole genome shotgun (WGS) entry which is preliminary data.</text>
</comment>
<evidence type="ECO:0000313" key="1">
    <source>
        <dbReference type="EMBL" id="CAG8568442.1"/>
    </source>
</evidence>
<proteinExistence type="predicted"/>
<dbReference type="EMBL" id="CAJVPT010010251">
    <property type="protein sequence ID" value="CAG8568442.1"/>
    <property type="molecule type" value="Genomic_DNA"/>
</dbReference>
<gene>
    <name evidence="1" type="ORF">ACOLOM_LOCUS5506</name>
</gene>
<dbReference type="Proteomes" id="UP000789525">
    <property type="component" value="Unassembled WGS sequence"/>
</dbReference>
<protein>
    <submittedName>
        <fullName evidence="1">10907_t:CDS:1</fullName>
    </submittedName>
</protein>
<organism evidence="1 2">
    <name type="scientific">Acaulospora colombiana</name>
    <dbReference type="NCBI Taxonomy" id="27376"/>
    <lineage>
        <taxon>Eukaryota</taxon>
        <taxon>Fungi</taxon>
        <taxon>Fungi incertae sedis</taxon>
        <taxon>Mucoromycota</taxon>
        <taxon>Glomeromycotina</taxon>
        <taxon>Glomeromycetes</taxon>
        <taxon>Diversisporales</taxon>
        <taxon>Acaulosporaceae</taxon>
        <taxon>Acaulospora</taxon>
    </lineage>
</organism>
<reference evidence="1" key="1">
    <citation type="submission" date="2021-06" db="EMBL/GenBank/DDBJ databases">
        <authorList>
            <person name="Kallberg Y."/>
            <person name="Tangrot J."/>
            <person name="Rosling A."/>
        </authorList>
    </citation>
    <scope>NUCLEOTIDE SEQUENCE</scope>
    <source>
        <strain evidence="1">CL356</strain>
    </source>
</reference>
<accession>A0ACA9M4H5</accession>
<evidence type="ECO:0000313" key="2">
    <source>
        <dbReference type="Proteomes" id="UP000789525"/>
    </source>
</evidence>
<name>A0ACA9M4H5_9GLOM</name>